<feature type="region of interest" description="Disordered" evidence="1">
    <location>
        <begin position="1"/>
        <end position="65"/>
    </location>
</feature>
<keyword evidence="2" id="KW-0472">Membrane</keyword>
<evidence type="ECO:0000256" key="1">
    <source>
        <dbReference type="SAM" id="MobiDB-lite"/>
    </source>
</evidence>
<feature type="region of interest" description="Disordered" evidence="1">
    <location>
        <begin position="235"/>
        <end position="304"/>
    </location>
</feature>
<accession>A0A1X2H3E3</accession>
<name>A0A1X2H3E3_SYNRA</name>
<evidence type="ECO:0000256" key="2">
    <source>
        <dbReference type="SAM" id="Phobius"/>
    </source>
</evidence>
<dbReference type="EMBL" id="MCGN01000010">
    <property type="protein sequence ID" value="ORY92236.1"/>
    <property type="molecule type" value="Genomic_DNA"/>
</dbReference>
<feature type="transmembrane region" description="Helical" evidence="2">
    <location>
        <begin position="103"/>
        <end position="128"/>
    </location>
</feature>
<protein>
    <submittedName>
        <fullName evidence="3">Uncharacterized protein</fullName>
    </submittedName>
</protein>
<keyword evidence="2" id="KW-0812">Transmembrane</keyword>
<evidence type="ECO:0000313" key="4">
    <source>
        <dbReference type="Proteomes" id="UP000242180"/>
    </source>
</evidence>
<keyword evidence="4" id="KW-1185">Reference proteome</keyword>
<dbReference type="Proteomes" id="UP000242180">
    <property type="component" value="Unassembled WGS sequence"/>
</dbReference>
<feature type="compositionally biased region" description="Low complexity" evidence="1">
    <location>
        <begin position="1"/>
        <end position="18"/>
    </location>
</feature>
<feature type="compositionally biased region" description="Basic and acidic residues" evidence="1">
    <location>
        <begin position="257"/>
        <end position="270"/>
    </location>
</feature>
<feature type="compositionally biased region" description="Basic and acidic residues" evidence="1">
    <location>
        <begin position="278"/>
        <end position="304"/>
    </location>
</feature>
<evidence type="ECO:0000313" key="3">
    <source>
        <dbReference type="EMBL" id="ORY92236.1"/>
    </source>
</evidence>
<dbReference type="AlphaFoldDB" id="A0A1X2H3E3"/>
<keyword evidence="2" id="KW-1133">Transmembrane helix</keyword>
<dbReference type="InParanoid" id="A0A1X2H3E3"/>
<sequence length="304" mass="33683">MDRNNSSSKHVSSKTTSHTTRHLKPTPMATAVVTKTPRASSYNEASFPSSATPLNTPSPTQPTIIGADSTAVLSYLPPFTPNPDFTSTLPSSSPVVSPHRAPAALIGGLIGGLTGLILLCLGTVVFIYKRARGAHHRRRMQNDDDWPTAPSSVREPPPAYYTTPKGTKRLTADTLVDSTHNNRSSLSSSLMASANKQQYAPQLAYSPSFASFARHHEDDGVSPSNTLIDNAGYLTHTSKDDEKGSQRRTYKPQLLGDDDRLTEDYQDYYRHRLSPTPDQDHRRLDQQRQEDEYHEEQVDPSRRR</sequence>
<gene>
    <name evidence="3" type="ORF">BCR43DRAFT_498013</name>
</gene>
<feature type="compositionally biased region" description="Polar residues" evidence="1">
    <location>
        <begin position="37"/>
        <end position="63"/>
    </location>
</feature>
<dbReference type="OrthoDB" id="2282727at2759"/>
<reference evidence="3 4" key="1">
    <citation type="submission" date="2016-07" db="EMBL/GenBank/DDBJ databases">
        <title>Pervasive Adenine N6-methylation of Active Genes in Fungi.</title>
        <authorList>
            <consortium name="DOE Joint Genome Institute"/>
            <person name="Mondo S.J."/>
            <person name="Dannebaum R.O."/>
            <person name="Kuo R.C."/>
            <person name="Labutti K."/>
            <person name="Haridas S."/>
            <person name="Kuo A."/>
            <person name="Salamov A."/>
            <person name="Ahrendt S.R."/>
            <person name="Lipzen A."/>
            <person name="Sullivan W."/>
            <person name="Andreopoulos W.B."/>
            <person name="Clum A."/>
            <person name="Lindquist E."/>
            <person name="Daum C."/>
            <person name="Ramamoorthy G.K."/>
            <person name="Gryganskyi A."/>
            <person name="Culley D."/>
            <person name="Magnuson J.K."/>
            <person name="James T.Y."/>
            <person name="O'Malley M.A."/>
            <person name="Stajich J.E."/>
            <person name="Spatafora J.W."/>
            <person name="Visel A."/>
            <person name="Grigoriev I.V."/>
        </authorList>
    </citation>
    <scope>NUCLEOTIDE SEQUENCE [LARGE SCALE GENOMIC DNA]</scope>
    <source>
        <strain evidence="3 4">NRRL 2496</strain>
    </source>
</reference>
<organism evidence="3 4">
    <name type="scientific">Syncephalastrum racemosum</name>
    <name type="common">Filamentous fungus</name>
    <dbReference type="NCBI Taxonomy" id="13706"/>
    <lineage>
        <taxon>Eukaryota</taxon>
        <taxon>Fungi</taxon>
        <taxon>Fungi incertae sedis</taxon>
        <taxon>Mucoromycota</taxon>
        <taxon>Mucoromycotina</taxon>
        <taxon>Mucoromycetes</taxon>
        <taxon>Mucorales</taxon>
        <taxon>Syncephalastraceae</taxon>
        <taxon>Syncephalastrum</taxon>
    </lineage>
</organism>
<proteinExistence type="predicted"/>
<feature type="region of interest" description="Disordered" evidence="1">
    <location>
        <begin position="136"/>
        <end position="171"/>
    </location>
</feature>
<comment type="caution">
    <text evidence="3">The sequence shown here is derived from an EMBL/GenBank/DDBJ whole genome shotgun (WGS) entry which is preliminary data.</text>
</comment>